<sequence>MNDEEQKLNEVLMLFYFAYRTFTEKPDQMIERYGIQRVHHRILFFIARVPGITVNELFTVLEVSKQAMNMPLRQLYEKGFIEAEQAKFDKRYKQLFLTEKGHQLEQELSKVQREQMKEIFSSLGGDHQEAWTDVMEELSKMRPGRNQLKALFREKRKVNKIGR</sequence>
<evidence type="ECO:0000256" key="2">
    <source>
        <dbReference type="ARBA" id="ARBA00023125"/>
    </source>
</evidence>
<gene>
    <name evidence="5" type="ORF">GCM10007968_31350</name>
</gene>
<evidence type="ECO:0000313" key="5">
    <source>
        <dbReference type="EMBL" id="GGL65091.1"/>
    </source>
</evidence>
<keyword evidence="2" id="KW-0238">DNA-binding</keyword>
<dbReference type="PRINTS" id="PR00598">
    <property type="entry name" value="HTHMARR"/>
</dbReference>
<evidence type="ECO:0000259" key="4">
    <source>
        <dbReference type="PROSITE" id="PS50995"/>
    </source>
</evidence>
<evidence type="ECO:0000313" key="6">
    <source>
        <dbReference type="Proteomes" id="UP000654670"/>
    </source>
</evidence>
<dbReference type="InterPro" id="IPR000835">
    <property type="entry name" value="HTH_MarR-typ"/>
</dbReference>
<dbReference type="EMBL" id="BMOK01000021">
    <property type="protein sequence ID" value="GGL65091.1"/>
    <property type="molecule type" value="Genomic_DNA"/>
</dbReference>
<proteinExistence type="predicted"/>
<name>A0A917W3W5_9BACL</name>
<dbReference type="Gene3D" id="1.10.10.10">
    <property type="entry name" value="Winged helix-like DNA-binding domain superfamily/Winged helix DNA-binding domain"/>
    <property type="match status" value="1"/>
</dbReference>
<keyword evidence="1" id="KW-0805">Transcription regulation</keyword>
<protein>
    <submittedName>
        <fullName evidence="5">Transcriptional regulator</fullName>
    </submittedName>
</protein>
<dbReference type="InterPro" id="IPR036390">
    <property type="entry name" value="WH_DNA-bd_sf"/>
</dbReference>
<evidence type="ECO:0000256" key="1">
    <source>
        <dbReference type="ARBA" id="ARBA00023015"/>
    </source>
</evidence>
<dbReference type="AlphaFoldDB" id="A0A917W3W5"/>
<organism evidence="5 6">
    <name type="scientific">Sporolactobacillus putidus</name>
    <dbReference type="NCBI Taxonomy" id="492735"/>
    <lineage>
        <taxon>Bacteria</taxon>
        <taxon>Bacillati</taxon>
        <taxon>Bacillota</taxon>
        <taxon>Bacilli</taxon>
        <taxon>Bacillales</taxon>
        <taxon>Sporolactobacillaceae</taxon>
        <taxon>Sporolactobacillus</taxon>
    </lineage>
</organism>
<dbReference type="PANTHER" id="PTHR42756">
    <property type="entry name" value="TRANSCRIPTIONAL REGULATOR, MARR"/>
    <property type="match status" value="1"/>
</dbReference>
<dbReference type="GO" id="GO:0003700">
    <property type="term" value="F:DNA-binding transcription factor activity"/>
    <property type="evidence" value="ECO:0007669"/>
    <property type="project" value="InterPro"/>
</dbReference>
<accession>A0A917W3W5</accession>
<dbReference type="Proteomes" id="UP000654670">
    <property type="component" value="Unassembled WGS sequence"/>
</dbReference>
<feature type="domain" description="HTH marR-type" evidence="4">
    <location>
        <begin position="5"/>
        <end position="140"/>
    </location>
</feature>
<reference evidence="5" key="1">
    <citation type="journal article" date="2014" name="Int. J. Syst. Evol. Microbiol.">
        <title>Complete genome sequence of Corynebacterium casei LMG S-19264T (=DSM 44701T), isolated from a smear-ripened cheese.</title>
        <authorList>
            <consortium name="US DOE Joint Genome Institute (JGI-PGF)"/>
            <person name="Walter F."/>
            <person name="Albersmeier A."/>
            <person name="Kalinowski J."/>
            <person name="Ruckert C."/>
        </authorList>
    </citation>
    <scope>NUCLEOTIDE SEQUENCE</scope>
    <source>
        <strain evidence="5">JCM 15325</strain>
    </source>
</reference>
<dbReference type="PANTHER" id="PTHR42756:SF1">
    <property type="entry name" value="TRANSCRIPTIONAL REPRESSOR OF EMRAB OPERON"/>
    <property type="match status" value="1"/>
</dbReference>
<comment type="caution">
    <text evidence="5">The sequence shown here is derived from an EMBL/GenBank/DDBJ whole genome shotgun (WGS) entry which is preliminary data.</text>
</comment>
<reference evidence="5" key="2">
    <citation type="submission" date="2020-09" db="EMBL/GenBank/DDBJ databases">
        <authorList>
            <person name="Sun Q."/>
            <person name="Ohkuma M."/>
        </authorList>
    </citation>
    <scope>NUCLEOTIDE SEQUENCE</scope>
    <source>
        <strain evidence="5">JCM 15325</strain>
    </source>
</reference>
<dbReference type="Pfam" id="PF12802">
    <property type="entry name" value="MarR_2"/>
    <property type="match status" value="1"/>
</dbReference>
<keyword evidence="6" id="KW-1185">Reference proteome</keyword>
<dbReference type="PROSITE" id="PS50995">
    <property type="entry name" value="HTH_MARR_2"/>
    <property type="match status" value="1"/>
</dbReference>
<dbReference type="InterPro" id="IPR036388">
    <property type="entry name" value="WH-like_DNA-bd_sf"/>
</dbReference>
<dbReference type="GO" id="GO:0003677">
    <property type="term" value="F:DNA binding"/>
    <property type="evidence" value="ECO:0007669"/>
    <property type="project" value="UniProtKB-KW"/>
</dbReference>
<dbReference type="SMART" id="SM00347">
    <property type="entry name" value="HTH_MARR"/>
    <property type="match status" value="1"/>
</dbReference>
<evidence type="ECO:0000256" key="3">
    <source>
        <dbReference type="ARBA" id="ARBA00023163"/>
    </source>
</evidence>
<dbReference type="SUPFAM" id="SSF46785">
    <property type="entry name" value="Winged helix' DNA-binding domain"/>
    <property type="match status" value="1"/>
</dbReference>
<keyword evidence="3" id="KW-0804">Transcription</keyword>